<name>A0AAE0E005_9ROSI</name>
<dbReference type="AlphaFoldDB" id="A0AAE0E005"/>
<organism evidence="2 3">
    <name type="scientific">Dipteronia sinensis</name>
    <dbReference type="NCBI Taxonomy" id="43782"/>
    <lineage>
        <taxon>Eukaryota</taxon>
        <taxon>Viridiplantae</taxon>
        <taxon>Streptophyta</taxon>
        <taxon>Embryophyta</taxon>
        <taxon>Tracheophyta</taxon>
        <taxon>Spermatophyta</taxon>
        <taxon>Magnoliopsida</taxon>
        <taxon>eudicotyledons</taxon>
        <taxon>Gunneridae</taxon>
        <taxon>Pentapetalae</taxon>
        <taxon>rosids</taxon>
        <taxon>malvids</taxon>
        <taxon>Sapindales</taxon>
        <taxon>Sapindaceae</taxon>
        <taxon>Hippocastanoideae</taxon>
        <taxon>Acereae</taxon>
        <taxon>Dipteronia</taxon>
    </lineage>
</organism>
<keyword evidence="3" id="KW-1185">Reference proteome</keyword>
<proteinExistence type="predicted"/>
<evidence type="ECO:0000256" key="1">
    <source>
        <dbReference type="SAM" id="MobiDB-lite"/>
    </source>
</evidence>
<evidence type="ECO:0000313" key="3">
    <source>
        <dbReference type="Proteomes" id="UP001281410"/>
    </source>
</evidence>
<gene>
    <name evidence="2" type="ORF">Dsin_022700</name>
</gene>
<dbReference type="EMBL" id="JANJYJ010000007">
    <property type="protein sequence ID" value="KAK3199285.1"/>
    <property type="molecule type" value="Genomic_DNA"/>
</dbReference>
<accession>A0AAE0E005</accession>
<feature type="region of interest" description="Disordered" evidence="1">
    <location>
        <begin position="92"/>
        <end position="115"/>
    </location>
</feature>
<comment type="caution">
    <text evidence="2">The sequence shown here is derived from an EMBL/GenBank/DDBJ whole genome shotgun (WGS) entry which is preliminary data.</text>
</comment>
<reference evidence="2" key="1">
    <citation type="journal article" date="2023" name="Plant J.">
        <title>Genome sequences and population genomics provide insights into the demographic history, inbreeding, and mutation load of two 'living fossil' tree species of Dipteronia.</title>
        <authorList>
            <person name="Feng Y."/>
            <person name="Comes H.P."/>
            <person name="Chen J."/>
            <person name="Zhu S."/>
            <person name="Lu R."/>
            <person name="Zhang X."/>
            <person name="Li P."/>
            <person name="Qiu J."/>
            <person name="Olsen K.M."/>
            <person name="Qiu Y."/>
        </authorList>
    </citation>
    <scope>NUCLEOTIDE SEQUENCE</scope>
    <source>
        <strain evidence="2">NBL</strain>
    </source>
</reference>
<protein>
    <submittedName>
        <fullName evidence="2">Uncharacterized protein</fullName>
    </submittedName>
</protein>
<evidence type="ECO:0000313" key="2">
    <source>
        <dbReference type="EMBL" id="KAK3199285.1"/>
    </source>
</evidence>
<sequence length="115" mass="13308">MKAYPRIYALATKKDGKVIEFGNWNNDVWKWEVQLRRNIFDLELDQWKAFEACIGSQKIRKSVSDMIAMLDSLGNALLIYNPRTTNRAADLKAKQENSDFEGQTSPRGNYQIYAD</sequence>
<dbReference type="Proteomes" id="UP001281410">
    <property type="component" value="Unassembled WGS sequence"/>
</dbReference>